<evidence type="ECO:0000313" key="1">
    <source>
        <dbReference type="EMBL" id="ACK84162.1"/>
    </source>
</evidence>
<dbReference type="KEGG" id="mch:Mchl_3327"/>
<dbReference type="EMBL" id="CP001298">
    <property type="protein sequence ID" value="ACK84162.1"/>
    <property type="molecule type" value="Genomic_DNA"/>
</dbReference>
<accession>B7KTV2</accession>
<organism evidence="1 2">
    <name type="scientific">Methylorubrum extorquens (strain CM4 / NCIMB 13688)</name>
    <name type="common">Methylobacterium extorquens</name>
    <dbReference type="NCBI Taxonomy" id="440085"/>
    <lineage>
        <taxon>Bacteria</taxon>
        <taxon>Pseudomonadati</taxon>
        <taxon>Pseudomonadota</taxon>
        <taxon>Alphaproteobacteria</taxon>
        <taxon>Hyphomicrobiales</taxon>
        <taxon>Methylobacteriaceae</taxon>
        <taxon>Methylorubrum</taxon>
    </lineage>
</organism>
<dbReference type="Proteomes" id="UP000002385">
    <property type="component" value="Chromosome"/>
</dbReference>
<dbReference type="HOGENOM" id="CLU_3081655_0_0_5"/>
<reference evidence="2" key="1">
    <citation type="submission" date="2008-12" db="EMBL/GenBank/DDBJ databases">
        <title>Complete sequence of chromosome of Methylobacterium chloromethanicum CM4.</title>
        <authorList>
            <consortium name="US DOE Joint Genome Institute"/>
            <person name="Lucas S."/>
            <person name="Copeland A."/>
            <person name="Lapidus A."/>
            <person name="Glavina del Rio T."/>
            <person name="Dalin E."/>
            <person name="Tice H."/>
            <person name="Bruce D."/>
            <person name="Goodwin L."/>
            <person name="Pitluck S."/>
            <person name="Chertkov O."/>
            <person name="Brettin T."/>
            <person name="Detter J.C."/>
            <person name="Han C."/>
            <person name="Larimer F."/>
            <person name="Land M."/>
            <person name="Hauser L."/>
            <person name="Kyrpides N."/>
            <person name="Mikhailova N."/>
            <person name="Marx C."/>
            <person name="Richardson P."/>
        </authorList>
    </citation>
    <scope>NUCLEOTIDE SEQUENCE [LARGE SCALE GENOMIC DNA]</scope>
    <source>
        <strain evidence="2">CM4 / NCIMB 13688</strain>
    </source>
</reference>
<proteinExistence type="predicted"/>
<gene>
    <name evidence="1" type="ordered locus">Mchl_3327</name>
</gene>
<evidence type="ECO:0000313" key="2">
    <source>
        <dbReference type="Proteomes" id="UP000002385"/>
    </source>
</evidence>
<name>B7KTV2_METC4</name>
<protein>
    <submittedName>
        <fullName evidence="1">Uncharacterized protein</fullName>
    </submittedName>
</protein>
<dbReference type="AlphaFoldDB" id="B7KTV2"/>
<reference evidence="1 2" key="2">
    <citation type="journal article" date="2012" name="J. Bacteriol.">
        <title>Complete genome sequences of six strains of the genus Methylobacterium.</title>
        <authorList>
            <person name="Marx C.J."/>
            <person name="Bringel F."/>
            <person name="Chistoserdova L."/>
            <person name="Moulin L."/>
            <person name="Farhan Ul Haque M."/>
            <person name="Fleischman D.E."/>
            <person name="Gruffaz C."/>
            <person name="Jourand P."/>
            <person name="Knief C."/>
            <person name="Lee M.C."/>
            <person name="Muller E.E."/>
            <person name="Nadalig T."/>
            <person name="Peyraud R."/>
            <person name="Roselli S."/>
            <person name="Russ L."/>
            <person name="Goodwin L.A."/>
            <person name="Ivanova N."/>
            <person name="Kyrpides N."/>
            <person name="Lajus A."/>
            <person name="Land M.L."/>
            <person name="Medigue C."/>
            <person name="Mikhailova N."/>
            <person name="Nolan M."/>
            <person name="Woyke T."/>
            <person name="Stolyar S."/>
            <person name="Vorholt J.A."/>
            <person name="Vuilleumier S."/>
        </authorList>
    </citation>
    <scope>NUCLEOTIDE SEQUENCE [LARGE SCALE GENOMIC DNA]</scope>
    <source>
        <strain evidence="2">CM4 / NCIMB 13688</strain>
    </source>
</reference>
<sequence length="52" mass="5909">MVRLRLCYPFNEAAPPLHNRFNFGTFKRALIHLAQSRFSGSCQSPAPFNDIA</sequence>